<gene>
    <name evidence="2" type="ORF">RSOLAG1IB_09087</name>
</gene>
<accession>A0A0B7FQB5</accession>
<feature type="region of interest" description="Disordered" evidence="1">
    <location>
        <begin position="1"/>
        <end position="37"/>
    </location>
</feature>
<feature type="compositionally biased region" description="Basic and acidic residues" evidence="1">
    <location>
        <begin position="13"/>
        <end position="22"/>
    </location>
</feature>
<dbReference type="AlphaFoldDB" id="A0A0B7FQB5"/>
<protein>
    <submittedName>
        <fullName evidence="2">Uncharacterized protein</fullName>
    </submittedName>
</protein>
<dbReference type="Proteomes" id="UP000059188">
    <property type="component" value="Unassembled WGS sequence"/>
</dbReference>
<dbReference type="EMBL" id="LN679137">
    <property type="protein sequence ID" value="CEL59099.1"/>
    <property type="molecule type" value="Genomic_DNA"/>
</dbReference>
<sequence>MYLYDEGPGQSGDRVRKLKLEPPTEEQEPTDSLGGREAEALISGICKKGKTITPESSGNLPHRPQEINSSIEFTRLDSSTCAQETFITRNRAGIICKKPVERTPKRESD</sequence>
<name>A0A0B7FQB5_THACB</name>
<evidence type="ECO:0000313" key="2">
    <source>
        <dbReference type="EMBL" id="CEL59099.1"/>
    </source>
</evidence>
<evidence type="ECO:0000256" key="1">
    <source>
        <dbReference type="SAM" id="MobiDB-lite"/>
    </source>
</evidence>
<reference evidence="2 3" key="1">
    <citation type="submission" date="2014-11" db="EMBL/GenBank/DDBJ databases">
        <authorList>
            <person name="Wibberg Daniel"/>
        </authorList>
    </citation>
    <scope>NUCLEOTIDE SEQUENCE [LARGE SCALE GENOMIC DNA]</scope>
    <source>
        <strain evidence="2">Rhizoctonia solani AG1-IB 7/3/14</strain>
    </source>
</reference>
<evidence type="ECO:0000313" key="3">
    <source>
        <dbReference type="Proteomes" id="UP000059188"/>
    </source>
</evidence>
<proteinExistence type="predicted"/>
<organism evidence="2 3">
    <name type="scientific">Thanatephorus cucumeris (strain AG1-IB / isolate 7/3/14)</name>
    <name type="common">Lettuce bottom rot fungus</name>
    <name type="synonym">Rhizoctonia solani</name>
    <dbReference type="NCBI Taxonomy" id="1108050"/>
    <lineage>
        <taxon>Eukaryota</taxon>
        <taxon>Fungi</taxon>
        <taxon>Dikarya</taxon>
        <taxon>Basidiomycota</taxon>
        <taxon>Agaricomycotina</taxon>
        <taxon>Agaricomycetes</taxon>
        <taxon>Cantharellales</taxon>
        <taxon>Ceratobasidiaceae</taxon>
        <taxon>Rhizoctonia</taxon>
        <taxon>Rhizoctonia solani AG-1</taxon>
    </lineage>
</organism>
<keyword evidence="3" id="KW-1185">Reference proteome</keyword>